<comment type="caution">
    <text evidence="6">The sequence shown here is derived from an EMBL/GenBank/DDBJ whole genome shotgun (WGS) entry which is preliminary data.</text>
</comment>
<feature type="domain" description="BPL/LPL catalytic" evidence="5">
    <location>
        <begin position="55"/>
        <end position="240"/>
    </location>
</feature>
<evidence type="ECO:0000256" key="1">
    <source>
        <dbReference type="ARBA" id="ARBA00003253"/>
    </source>
</evidence>
<gene>
    <name evidence="6" type="ORF">GGI19_002161</name>
</gene>
<evidence type="ECO:0000256" key="4">
    <source>
        <dbReference type="ARBA" id="ARBA00015925"/>
    </source>
</evidence>
<dbReference type="PANTHER" id="PTHR12561">
    <property type="entry name" value="LIPOATE-PROTEIN LIGASE"/>
    <property type="match status" value="1"/>
</dbReference>
<dbReference type="CDD" id="cd16443">
    <property type="entry name" value="LplA"/>
    <property type="match status" value="1"/>
</dbReference>
<keyword evidence="7" id="KW-1185">Reference proteome</keyword>
<proteinExistence type="inferred from homology"/>
<evidence type="ECO:0000313" key="7">
    <source>
        <dbReference type="Proteomes" id="UP001140011"/>
    </source>
</evidence>
<dbReference type="GO" id="GO:0005739">
    <property type="term" value="C:mitochondrion"/>
    <property type="evidence" value="ECO:0007669"/>
    <property type="project" value="TreeGrafter"/>
</dbReference>
<dbReference type="EMBL" id="JANBUH010000096">
    <property type="protein sequence ID" value="KAJ2754778.1"/>
    <property type="molecule type" value="Genomic_DNA"/>
</dbReference>
<evidence type="ECO:0000259" key="5">
    <source>
        <dbReference type="PROSITE" id="PS51733"/>
    </source>
</evidence>
<dbReference type="InterPro" id="IPR045864">
    <property type="entry name" value="aa-tRNA-synth_II/BPL/LPL"/>
</dbReference>
<dbReference type="GO" id="GO:0017118">
    <property type="term" value="F:lipoyltransferase activity"/>
    <property type="evidence" value="ECO:0007669"/>
    <property type="project" value="TreeGrafter"/>
</dbReference>
<dbReference type="PANTHER" id="PTHR12561:SF3">
    <property type="entry name" value="LIPOYLTRANSFERASE 1, MITOCHONDRIAL"/>
    <property type="match status" value="1"/>
</dbReference>
<dbReference type="InterPro" id="IPR004143">
    <property type="entry name" value="BPL_LPL_catalytic"/>
</dbReference>
<dbReference type="Pfam" id="PF21948">
    <property type="entry name" value="LplA-B_cat"/>
    <property type="match status" value="1"/>
</dbReference>
<evidence type="ECO:0000256" key="2">
    <source>
        <dbReference type="ARBA" id="ARBA00005085"/>
    </source>
</evidence>
<sequence>MLGLLLRCRASLGRLYCQRGIHDAPPPPKALCYVSACTDPYANLAFEDWILRNSDPCSYVLYLWRNRPSIVIGRNQQNPWKECNLALMAERDVVLARRSSGGGAVYHDLGNTNYTVVMPREAFTRNMCAEMVARALQASDIPAYVNARHDVAVDGLKISGSAFKLTKLRAFHHGTMLIDADLTRLHGCLKSQAHDCIDAKGVASVPSPVVNLRDYSLSLDHSSFCDAVLRQFANTFAPPGEVTVVDTAGDLRTIDERRRIQTWDWLYGQTPEFTHRLHRSFSWATVFASVTARHGRITDVSIDTAESALQPPPGSRLLFADAAARLKGVRYHPSDINECLLPVIDSDSPRASELCDWLTSNLSFNTVSSA</sequence>
<organism evidence="6 7">
    <name type="scientific">Coemansia pectinata</name>
    <dbReference type="NCBI Taxonomy" id="1052879"/>
    <lineage>
        <taxon>Eukaryota</taxon>
        <taxon>Fungi</taxon>
        <taxon>Fungi incertae sedis</taxon>
        <taxon>Zoopagomycota</taxon>
        <taxon>Kickxellomycotina</taxon>
        <taxon>Kickxellomycetes</taxon>
        <taxon>Kickxellales</taxon>
        <taxon>Kickxellaceae</taxon>
        <taxon>Coemansia</taxon>
    </lineage>
</organism>
<evidence type="ECO:0000313" key="6">
    <source>
        <dbReference type="EMBL" id="KAJ2754778.1"/>
    </source>
</evidence>
<dbReference type="AlphaFoldDB" id="A0A9W8GWA4"/>
<comment type="function">
    <text evidence="1">Catalyzes both the ATP-dependent activation of exogenously supplied lipoate to lipoyl-AMP and the transfer of the activated lipoyl onto the lipoyl domains of lipoate-dependent enzymes.</text>
</comment>
<dbReference type="Proteomes" id="UP001140011">
    <property type="component" value="Unassembled WGS sequence"/>
</dbReference>
<evidence type="ECO:0000256" key="3">
    <source>
        <dbReference type="ARBA" id="ARBA00008242"/>
    </source>
</evidence>
<dbReference type="NCBIfam" id="TIGR00545">
    <property type="entry name" value="lipoyltrans"/>
    <property type="match status" value="1"/>
</dbReference>
<dbReference type="Gene3D" id="3.30.390.50">
    <property type="entry name" value="CO dehydrogenase flavoprotein, C-terminal domain"/>
    <property type="match status" value="1"/>
</dbReference>
<dbReference type="SUPFAM" id="SSF82649">
    <property type="entry name" value="SufE/NifU"/>
    <property type="match status" value="1"/>
</dbReference>
<dbReference type="InterPro" id="IPR004562">
    <property type="entry name" value="LipoylTrfase_LipoateP_Ligase"/>
</dbReference>
<comment type="similarity">
    <text evidence="3">Belongs to the LplA family.</text>
</comment>
<protein>
    <recommendedName>
        <fullName evidence="4">Putative lipoate-protein ligase A</fullName>
    </recommendedName>
</protein>
<dbReference type="OrthoDB" id="201621at2759"/>
<dbReference type="PROSITE" id="PS51733">
    <property type="entry name" value="BPL_LPL_CATALYTIC"/>
    <property type="match status" value="1"/>
</dbReference>
<dbReference type="Gene3D" id="3.30.930.10">
    <property type="entry name" value="Bira Bifunctional Protein, Domain 2"/>
    <property type="match status" value="1"/>
</dbReference>
<comment type="pathway">
    <text evidence="2">Protein modification; protein lipoylation via exogenous pathway; protein N(6)-(lipoyl)lysine from lipoate: step 2/2.</text>
</comment>
<dbReference type="GO" id="GO:0009249">
    <property type="term" value="P:protein lipoylation"/>
    <property type="evidence" value="ECO:0007669"/>
    <property type="project" value="InterPro"/>
</dbReference>
<accession>A0A9W8GWA4</accession>
<dbReference type="SUPFAM" id="SSF55681">
    <property type="entry name" value="Class II aaRS and biotin synthetases"/>
    <property type="match status" value="1"/>
</dbReference>
<name>A0A9W8GWA4_9FUNG</name>
<reference evidence="6" key="1">
    <citation type="submission" date="2022-07" db="EMBL/GenBank/DDBJ databases">
        <title>Phylogenomic reconstructions and comparative analyses of Kickxellomycotina fungi.</title>
        <authorList>
            <person name="Reynolds N.K."/>
            <person name="Stajich J.E."/>
            <person name="Barry K."/>
            <person name="Grigoriev I.V."/>
            <person name="Crous P."/>
            <person name="Smith M.E."/>
        </authorList>
    </citation>
    <scope>NUCLEOTIDE SEQUENCE</scope>
    <source>
        <strain evidence="6">BCRC 34297</strain>
    </source>
</reference>